<feature type="transmembrane region" description="Helical" evidence="8">
    <location>
        <begin position="907"/>
        <end position="928"/>
    </location>
</feature>
<feature type="region of interest" description="Disordered" evidence="7">
    <location>
        <begin position="1091"/>
        <end position="1118"/>
    </location>
</feature>
<dbReference type="InterPro" id="IPR004837">
    <property type="entry name" value="NaCa_Exmemb"/>
</dbReference>
<feature type="transmembrane region" description="Helical" evidence="8">
    <location>
        <begin position="741"/>
        <end position="759"/>
    </location>
</feature>
<dbReference type="PANTHER" id="PTHR12266:SF0">
    <property type="entry name" value="MITOCHONDRIAL SODIUM_CALCIUM EXCHANGER PROTEIN"/>
    <property type="match status" value="1"/>
</dbReference>
<protein>
    <recommendedName>
        <fullName evidence="9">CUE domain-containing protein</fullName>
    </recommendedName>
</protein>
<feature type="domain" description="CUE" evidence="9">
    <location>
        <begin position="474"/>
        <end position="517"/>
    </location>
</feature>
<gene>
    <name evidence="10" type="ORF">KVV02_002787</name>
</gene>
<evidence type="ECO:0000259" key="9">
    <source>
        <dbReference type="PROSITE" id="PS51140"/>
    </source>
</evidence>
<accession>A0A9P8ABJ4</accession>
<feature type="transmembrane region" description="Helical" evidence="8">
    <location>
        <begin position="940"/>
        <end position="959"/>
    </location>
</feature>
<dbReference type="PANTHER" id="PTHR12266">
    <property type="entry name" value="NA+/CA2+ K+ INDEPENDENT EXCHANGER"/>
    <property type="match status" value="1"/>
</dbReference>
<feature type="transmembrane region" description="Helical" evidence="8">
    <location>
        <begin position="1531"/>
        <end position="1549"/>
    </location>
</feature>
<keyword evidence="3" id="KW-0813">Transport</keyword>
<evidence type="ECO:0000256" key="8">
    <source>
        <dbReference type="SAM" id="Phobius"/>
    </source>
</evidence>
<sequence>MTPVDILPFVTPVTDPTITDMDFSVAVDDWNDTLSRILKLNTKAFWAELLANASLARFLNSFLGEYAAFRGSKGDIWVMELEEVVRRVFMIYRRISESMAEPVALEVARELFADQEDISDPGSALLDLGLVSTSVLMDLAGIYGTADPEGVSRLVGSLLQHTPRLINDFRVSTGTVVQIIRKVQKKFEKGISGGAGKGKGKGKGVSPAMSPEPGMVELDEEKVAEAMQYASALSDVAYALDAVSAASPVLALELQEHPLFLECLSGCYNYTLPVLNQTLVDSRVGGEVRAQSILNFLRLRMLSIVNNILDSVCKQQLPTSDSLDSGMSPQLDEDATATLTDSLCEVIVNLYEQSPLQEHMTPMADAPMILDLEIQFNISEKLSDIIVENFMGENDRLNHWVVILHDLRDFNPATQTFIYEHNMQKSEKMARELSTGVYINQDKGRSGSTITSHTSVQNITVAPMSVSQEEDYVKRTILISQLQDLFPDLGDGFLEACLMTFRDDPEVVTMKLLEEDLPSDLATMDRSTARSMPHRVETAAPTSMALVKASMPDDADEQDVLSSRRNIFDGDEFDVFSGNVVDKSKMSRGKKTPVDAEVVLDDKSFVSQHKSAILQAVETMYDDEYDDTYDSMGLNSTGADFKLVDDIDARGDEGVTRHAGGRAQMIDPSIEHEEVLISMYTGQKDVFNRSAEARRSKKRQELRNLTKMSDEQLEGWAIMFGRNPRKAAIAQKLAMAIGAKPFYLVLTVFVFAQLVSLLWPRHYLHHASAPSLARSWLARRSLDPTPDIQCEDVWSHPDRCAFVRQYCEDYPAGLINYLHFYFCDLGSIPALAIFLLSVWLMFLFGFVGVAASDFFCPNLSTIAKQLHLSESMATHFPRTGVTFLAFGNGSPDVFSTFSAMGAGSGSLAIGELVGAASFITSVVVGSMAIIKPFKVSRAPFLRDVIFFAGCVLFTLYTVMDGKITFLESLSLILYYVFYVAFVVFGNWWHQRAKSERQLEERARNLYDSDDDEDGPLLLDEEQALLSHTTGRTSNKPPKIITVLETGPYDAYEDEEHDDGYISAGQLSGNEQYASNQTLVNSYESTVVNLVRPPLSHDSGGVEDSISLRPSGTSAPKRRPSLLSAFEASYFSHTKQTSSYDPSYYGARSPKSPRTPRRQNSQALSTRSGLSAHSSHAAHVTNTDYREQPDSPLSFASSSHDDPSAPETTVGGHLSEQTASPMPAEARRGHFDAHLEQALLRQSLILPDHHNPNNRHLGHVHYQTSAITSPNLQPPSTQRERFMEILKAIKPVYFPTLLDWDEKSHFVKFLAVTSIPMVILLTLTLPVVELRDEEEESIVDPTDRDSGALPIITVGGEEDTINKYEGWCRTATTTQMLLAPVFFAAVVTSAAQQGYLAILGALILGVVLSVLVRRFSTEERPPRFYGALCFVGFLVAITWIFLVANEVVGILQAFGMIFGVSDAILGLTIFAMGNSLGDLVANITIARMGFPRMAFSACFGGPLLNMLLGVGISGTYMTAKTGTPIPLETSPTLFVSMIGVLLTLLAAIVVVPRNGYMMGRSWGWFLLGVYLVCTIVNVLIEVMTSKSDH</sequence>
<feature type="transmembrane region" description="Helical" evidence="8">
    <location>
        <begin position="1423"/>
        <end position="1443"/>
    </location>
</feature>
<feature type="transmembrane region" description="Helical" evidence="8">
    <location>
        <begin position="1449"/>
        <end position="1471"/>
    </location>
</feature>
<evidence type="ECO:0000256" key="1">
    <source>
        <dbReference type="ARBA" id="ARBA00004141"/>
    </source>
</evidence>
<feature type="region of interest" description="Disordered" evidence="7">
    <location>
        <begin position="191"/>
        <end position="212"/>
    </location>
</feature>
<keyword evidence="5 8" id="KW-1133">Transmembrane helix</keyword>
<evidence type="ECO:0000256" key="5">
    <source>
        <dbReference type="ARBA" id="ARBA00022989"/>
    </source>
</evidence>
<dbReference type="InterPro" id="IPR041800">
    <property type="entry name" value="ASCC2_CUE"/>
</dbReference>
<dbReference type="InterPro" id="IPR003892">
    <property type="entry name" value="CUE"/>
</dbReference>
<dbReference type="Gene3D" id="1.10.8.10">
    <property type="entry name" value="DNA helicase RuvA subunit, C-terminal domain"/>
    <property type="match status" value="1"/>
</dbReference>
<dbReference type="GO" id="GO:0043130">
    <property type="term" value="F:ubiquitin binding"/>
    <property type="evidence" value="ECO:0007669"/>
    <property type="project" value="InterPro"/>
</dbReference>
<dbReference type="InterPro" id="IPR009060">
    <property type="entry name" value="UBA-like_sf"/>
</dbReference>
<reference evidence="10" key="1">
    <citation type="submission" date="2021-07" db="EMBL/GenBank/DDBJ databases">
        <title>Draft genome of Mortierella alpina, strain LL118, isolated from an aspen leaf litter sample.</title>
        <authorList>
            <person name="Yang S."/>
            <person name="Vinatzer B.A."/>
        </authorList>
    </citation>
    <scope>NUCLEOTIDE SEQUENCE</scope>
    <source>
        <strain evidence="10">LL118</strain>
    </source>
</reference>
<feature type="transmembrane region" description="Helical" evidence="8">
    <location>
        <begin position="1393"/>
        <end position="1411"/>
    </location>
</feature>
<feature type="transmembrane region" description="Helical" evidence="8">
    <location>
        <begin position="971"/>
        <end position="988"/>
    </location>
</feature>
<keyword evidence="4 8" id="KW-0812">Transmembrane</keyword>
<dbReference type="GO" id="GO:0006874">
    <property type="term" value="P:intracellular calcium ion homeostasis"/>
    <property type="evidence" value="ECO:0007669"/>
    <property type="project" value="TreeGrafter"/>
</dbReference>
<feature type="region of interest" description="Disordered" evidence="7">
    <location>
        <begin position="1135"/>
        <end position="1225"/>
    </location>
</feature>
<evidence type="ECO:0000256" key="6">
    <source>
        <dbReference type="ARBA" id="ARBA00023136"/>
    </source>
</evidence>
<dbReference type="GO" id="GO:0008324">
    <property type="term" value="F:monoatomic cation transmembrane transporter activity"/>
    <property type="evidence" value="ECO:0007669"/>
    <property type="project" value="TreeGrafter"/>
</dbReference>
<comment type="similarity">
    <text evidence="2">Belongs to the Ca(2+):cation antiporter (CaCA) (TC 2.A.19) family.</text>
</comment>
<evidence type="ECO:0000256" key="4">
    <source>
        <dbReference type="ARBA" id="ARBA00022692"/>
    </source>
</evidence>
<dbReference type="Gene3D" id="1.20.1420.30">
    <property type="entry name" value="NCX, central ion-binding region"/>
    <property type="match status" value="2"/>
</dbReference>
<dbReference type="Proteomes" id="UP000717515">
    <property type="component" value="Unassembled WGS sequence"/>
</dbReference>
<feature type="transmembrane region" description="Helical" evidence="8">
    <location>
        <begin position="1305"/>
        <end position="1327"/>
    </location>
</feature>
<evidence type="ECO:0000256" key="7">
    <source>
        <dbReference type="SAM" id="MobiDB-lite"/>
    </source>
</evidence>
<feature type="transmembrane region" description="Helical" evidence="8">
    <location>
        <begin position="1492"/>
        <end position="1511"/>
    </location>
</feature>
<keyword evidence="6 8" id="KW-0472">Membrane</keyword>
<evidence type="ECO:0000256" key="3">
    <source>
        <dbReference type="ARBA" id="ARBA00022448"/>
    </source>
</evidence>
<dbReference type="EMBL" id="JAIFTL010000026">
    <property type="protein sequence ID" value="KAG9326099.1"/>
    <property type="molecule type" value="Genomic_DNA"/>
</dbReference>
<dbReference type="GO" id="GO:0016020">
    <property type="term" value="C:membrane"/>
    <property type="evidence" value="ECO:0007669"/>
    <property type="project" value="UniProtKB-SubCell"/>
</dbReference>
<dbReference type="CDD" id="cd14364">
    <property type="entry name" value="CUE_ASCC2"/>
    <property type="match status" value="1"/>
</dbReference>
<feature type="transmembrane region" description="Helical" evidence="8">
    <location>
        <begin position="1561"/>
        <end position="1579"/>
    </location>
</feature>
<dbReference type="PROSITE" id="PS51140">
    <property type="entry name" value="CUE"/>
    <property type="match status" value="1"/>
</dbReference>
<evidence type="ECO:0000313" key="11">
    <source>
        <dbReference type="Proteomes" id="UP000717515"/>
    </source>
</evidence>
<evidence type="ECO:0000256" key="2">
    <source>
        <dbReference type="ARBA" id="ARBA00008170"/>
    </source>
</evidence>
<evidence type="ECO:0000313" key="10">
    <source>
        <dbReference type="EMBL" id="KAG9326099.1"/>
    </source>
</evidence>
<name>A0A9P8ABJ4_MORAP</name>
<proteinExistence type="inferred from homology"/>
<dbReference type="InterPro" id="IPR044880">
    <property type="entry name" value="NCX_ion-bd_dom_sf"/>
</dbReference>
<dbReference type="InterPro" id="IPR051359">
    <property type="entry name" value="CaCA_antiporter"/>
</dbReference>
<feature type="transmembrane region" description="Helical" evidence="8">
    <location>
        <begin position="828"/>
        <end position="851"/>
    </location>
</feature>
<organism evidence="10 11">
    <name type="scientific">Mortierella alpina</name>
    <name type="common">Oleaginous fungus</name>
    <name type="synonym">Mortierella renispora</name>
    <dbReference type="NCBI Taxonomy" id="64518"/>
    <lineage>
        <taxon>Eukaryota</taxon>
        <taxon>Fungi</taxon>
        <taxon>Fungi incertae sedis</taxon>
        <taxon>Mucoromycota</taxon>
        <taxon>Mortierellomycotina</taxon>
        <taxon>Mortierellomycetes</taxon>
        <taxon>Mortierellales</taxon>
        <taxon>Mortierellaceae</taxon>
        <taxon>Mortierella</taxon>
    </lineage>
</organism>
<dbReference type="Pfam" id="PF01699">
    <property type="entry name" value="Na_Ca_ex"/>
    <property type="match status" value="2"/>
</dbReference>
<comment type="caution">
    <text evidence="10">The sequence shown here is derived from an EMBL/GenBank/DDBJ whole genome shotgun (WGS) entry which is preliminary data.</text>
</comment>
<dbReference type="Pfam" id="PF02845">
    <property type="entry name" value="CUE"/>
    <property type="match status" value="1"/>
</dbReference>
<dbReference type="SUPFAM" id="SSF46934">
    <property type="entry name" value="UBA-like"/>
    <property type="match status" value="1"/>
</dbReference>
<feature type="compositionally biased region" description="Polar residues" evidence="7">
    <location>
        <begin position="1157"/>
        <end position="1168"/>
    </location>
</feature>
<comment type="subcellular location">
    <subcellularLocation>
        <location evidence="1">Membrane</location>
        <topology evidence="1">Multi-pass membrane protein</topology>
    </subcellularLocation>
</comment>